<gene>
    <name evidence="1" type="ORF">GCU56_19935</name>
</gene>
<dbReference type="InterPro" id="IPR023393">
    <property type="entry name" value="START-like_dom_sf"/>
</dbReference>
<proteinExistence type="predicted"/>
<dbReference type="RefSeq" id="WP_163483564.1">
    <property type="nucleotide sequence ID" value="NZ_JAAGWF010000025.1"/>
</dbReference>
<evidence type="ECO:0000313" key="1">
    <source>
        <dbReference type="EMBL" id="NEK60132.1"/>
    </source>
</evidence>
<dbReference type="EMBL" id="JAAGWF010000025">
    <property type="protein sequence ID" value="NEK60132.1"/>
    <property type="molecule type" value="Genomic_DNA"/>
</dbReference>
<reference evidence="1 2" key="1">
    <citation type="submission" date="2020-02" db="EMBL/GenBank/DDBJ databases">
        <title>Geodermatophilus sabuli CPCC 205279 I12A-02694.</title>
        <authorList>
            <person name="Jiang Z."/>
        </authorList>
    </citation>
    <scope>NUCLEOTIDE SEQUENCE [LARGE SCALE GENOMIC DNA]</scope>
    <source>
        <strain evidence="1 2">I12A-02694</strain>
    </source>
</reference>
<dbReference type="AlphaFoldDB" id="A0A7K3W5M8"/>
<dbReference type="SUPFAM" id="SSF55961">
    <property type="entry name" value="Bet v1-like"/>
    <property type="match status" value="1"/>
</dbReference>
<protein>
    <submittedName>
        <fullName evidence="1">SRPBCC family protein</fullName>
    </submittedName>
</protein>
<evidence type="ECO:0000313" key="2">
    <source>
        <dbReference type="Proteomes" id="UP000470246"/>
    </source>
</evidence>
<keyword evidence="2" id="KW-1185">Reference proteome</keyword>
<name>A0A7K3W5M8_9ACTN</name>
<organism evidence="1 2">
    <name type="scientific">Geodermatophilus sabuli</name>
    <dbReference type="NCBI Taxonomy" id="1564158"/>
    <lineage>
        <taxon>Bacteria</taxon>
        <taxon>Bacillati</taxon>
        <taxon>Actinomycetota</taxon>
        <taxon>Actinomycetes</taxon>
        <taxon>Geodermatophilales</taxon>
        <taxon>Geodermatophilaceae</taxon>
        <taxon>Geodermatophilus</taxon>
    </lineage>
</organism>
<sequence length="160" mass="17438">MPQPVTVSGAREVPYDRARVWRALAVLAPYCAVCDVSYVVEGSGSPRRGTRFRCVPGRLDDGAQPPAGAPQGEIVEWEPRRRVTTRLELTPEVWTTTIELADAGPAGTRVEITVTHEARSGGRLLQRVMRNSVRQMVARTVDGELAKLTQHVEQVPAGGV</sequence>
<dbReference type="Gene3D" id="3.30.530.20">
    <property type="match status" value="1"/>
</dbReference>
<comment type="caution">
    <text evidence="1">The sequence shown here is derived from an EMBL/GenBank/DDBJ whole genome shotgun (WGS) entry which is preliminary data.</text>
</comment>
<accession>A0A7K3W5M8</accession>
<dbReference type="Proteomes" id="UP000470246">
    <property type="component" value="Unassembled WGS sequence"/>
</dbReference>